<accession>A0ACC2NVV3</accession>
<evidence type="ECO:0000313" key="2">
    <source>
        <dbReference type="Proteomes" id="UP001239111"/>
    </source>
</evidence>
<reference evidence="1" key="1">
    <citation type="submission" date="2023-04" db="EMBL/GenBank/DDBJ databases">
        <title>A chromosome-level genome assembly of the parasitoid wasp Eretmocerus hayati.</title>
        <authorList>
            <person name="Zhong Y."/>
            <person name="Liu S."/>
            <person name="Liu Y."/>
        </authorList>
    </citation>
    <scope>NUCLEOTIDE SEQUENCE</scope>
    <source>
        <strain evidence="1">ZJU_SS_LIU_2023</strain>
    </source>
</reference>
<keyword evidence="2" id="KW-1185">Reference proteome</keyword>
<organism evidence="1 2">
    <name type="scientific">Eretmocerus hayati</name>
    <dbReference type="NCBI Taxonomy" id="131215"/>
    <lineage>
        <taxon>Eukaryota</taxon>
        <taxon>Metazoa</taxon>
        <taxon>Ecdysozoa</taxon>
        <taxon>Arthropoda</taxon>
        <taxon>Hexapoda</taxon>
        <taxon>Insecta</taxon>
        <taxon>Pterygota</taxon>
        <taxon>Neoptera</taxon>
        <taxon>Endopterygota</taxon>
        <taxon>Hymenoptera</taxon>
        <taxon>Apocrita</taxon>
        <taxon>Proctotrupomorpha</taxon>
        <taxon>Chalcidoidea</taxon>
        <taxon>Aphelinidae</taxon>
        <taxon>Aphelininae</taxon>
        <taxon>Eretmocerus</taxon>
    </lineage>
</organism>
<sequence>MSLARWKRVSCLQYQLQNELGVHEGDLWRYEWVRVDEEWVRVIVPGPFADSAAALLTPIPAPNCHCSSSTKRKSSTRRRRRNSRRPENGIPEPWIKELLREEVQSGFHEDESDERVGGTRAGPQLERNHERLTRYLWLQRGLALAQGIPDPWKQTADCSCHKEDRKKKKACFSKNQTSSSLKIKGPKTGKSKSNKLGHKSIQPNSIECRRASFDRMRQHLSELEADLLQKQTDLEKRCERKNAKTPGGRKNKKTNDVHINQTKVELLTIGTCDETTENPVCVKQEPKSTTEIAEVRVVEKKPTTPSQIPKMIKRSRDSCVKSKLSEVKIDVSKSKTKTRTRSNCGQTSTSKSHQSYQSHRKSGPIPGYKCGSLCNGGRWSGCPCGASNPNSSTPRRLLGQIDSRIKITRDALETDLSERPLADSRLTAGTVTEPKTELLFQRSRSKALSGVNKVKKLEVQRAEKSRLRGGWVDDFEVENNCLFSSIEVKNIMSNPRYIESDTINQDLLIEMSEALLSVKFCGLLITVCVLMGIFNILMCIFILYTISDRDRVYNLERKCEIEKIERKIKVLEDNHRDESKLWAKEEEEVRSEWKRKLEEIEKEIQAIKNDKLMHLTKLFTEENKKRGEEILELKTNFDQIMKHEASSLERKILRVELFVSQMKELADHHRNNSMASYLDGIKAMDLEN</sequence>
<gene>
    <name evidence="1" type="ORF">QAD02_010774</name>
</gene>
<proteinExistence type="predicted"/>
<dbReference type="Proteomes" id="UP001239111">
    <property type="component" value="Chromosome 2"/>
</dbReference>
<comment type="caution">
    <text evidence="1">The sequence shown here is derived from an EMBL/GenBank/DDBJ whole genome shotgun (WGS) entry which is preliminary data.</text>
</comment>
<evidence type="ECO:0000313" key="1">
    <source>
        <dbReference type="EMBL" id="KAJ8674988.1"/>
    </source>
</evidence>
<protein>
    <submittedName>
        <fullName evidence="1">Uncharacterized protein</fullName>
    </submittedName>
</protein>
<name>A0ACC2NVV3_9HYME</name>
<dbReference type="EMBL" id="CM056742">
    <property type="protein sequence ID" value="KAJ8674988.1"/>
    <property type="molecule type" value="Genomic_DNA"/>
</dbReference>